<name>A0ABV3R7W2_9SPHN</name>
<proteinExistence type="predicted"/>
<accession>A0ABV3R7W2</accession>
<dbReference type="GO" id="GO:0016787">
    <property type="term" value="F:hydrolase activity"/>
    <property type="evidence" value="ECO:0007669"/>
    <property type="project" value="UniProtKB-KW"/>
</dbReference>
<dbReference type="PANTHER" id="PTHR11614">
    <property type="entry name" value="PHOSPHOLIPASE-RELATED"/>
    <property type="match status" value="1"/>
</dbReference>
<dbReference type="Pfam" id="PF12146">
    <property type="entry name" value="Hydrolase_4"/>
    <property type="match status" value="1"/>
</dbReference>
<evidence type="ECO:0000313" key="3">
    <source>
        <dbReference type="Proteomes" id="UP001556118"/>
    </source>
</evidence>
<dbReference type="Proteomes" id="UP001556118">
    <property type="component" value="Unassembled WGS sequence"/>
</dbReference>
<dbReference type="SUPFAM" id="SSF53474">
    <property type="entry name" value="alpha/beta-Hydrolases"/>
    <property type="match status" value="1"/>
</dbReference>
<gene>
    <name evidence="2" type="ORF">ABUH87_02975</name>
</gene>
<keyword evidence="2" id="KW-0378">Hydrolase</keyword>
<comment type="caution">
    <text evidence="2">The sequence shown here is derived from an EMBL/GenBank/DDBJ whole genome shotgun (WGS) entry which is preliminary data.</text>
</comment>
<sequence>MNEATQPPMHKGRTIPAHAREELWRAPDGQLIRRIDWAQPDVARGALLFAPGRGDCYEKYLEALSEWHAEGWHVTSIDWRGQGMSGRLGADDVTGHIDDFENWIADLAAFWAAWRESVTGPCILVGHSMGGHNALRAVAEGRIRPDALVLVAPMLGLNPGWVPSWILHGAARLVAKLGDRRRPAWKARELPLSLASARMKLLTHDEARYADETWWYEQRPGLLMGPPSWGWVVAAIASIRRLERRGVLEALSTPVLILGATADSLVSWAAIRRAAARLPRAELLAFGPEARHEILREATEVRDRALQAIRDFLERVVPRTGDE</sequence>
<dbReference type="InterPro" id="IPR051044">
    <property type="entry name" value="MAG_DAG_Lipase"/>
</dbReference>
<dbReference type="InterPro" id="IPR029058">
    <property type="entry name" value="AB_hydrolase_fold"/>
</dbReference>
<protein>
    <submittedName>
        <fullName evidence="2">Alpha/beta fold hydrolase</fullName>
    </submittedName>
</protein>
<reference evidence="2 3" key="1">
    <citation type="submission" date="2024-06" db="EMBL/GenBank/DDBJ databases">
        <title>Novosphingobium rhizovicinus M1R2S20.</title>
        <authorList>
            <person name="Sun J.-Q."/>
        </authorList>
    </citation>
    <scope>NUCLEOTIDE SEQUENCE [LARGE SCALE GENOMIC DNA]</scope>
    <source>
        <strain evidence="2 3">M1R2S20</strain>
    </source>
</reference>
<dbReference type="RefSeq" id="WP_367769270.1">
    <property type="nucleotide sequence ID" value="NZ_JBFNXR010000019.1"/>
</dbReference>
<evidence type="ECO:0000313" key="2">
    <source>
        <dbReference type="EMBL" id="MEW9854145.1"/>
    </source>
</evidence>
<dbReference type="InterPro" id="IPR022742">
    <property type="entry name" value="Hydrolase_4"/>
</dbReference>
<evidence type="ECO:0000259" key="1">
    <source>
        <dbReference type="Pfam" id="PF12146"/>
    </source>
</evidence>
<organism evidence="2 3">
    <name type="scientific">Novosphingobium rhizovicinum</name>
    <dbReference type="NCBI Taxonomy" id="3228928"/>
    <lineage>
        <taxon>Bacteria</taxon>
        <taxon>Pseudomonadati</taxon>
        <taxon>Pseudomonadota</taxon>
        <taxon>Alphaproteobacteria</taxon>
        <taxon>Sphingomonadales</taxon>
        <taxon>Sphingomonadaceae</taxon>
        <taxon>Novosphingobium</taxon>
    </lineage>
</organism>
<keyword evidence="3" id="KW-1185">Reference proteome</keyword>
<feature type="domain" description="Serine aminopeptidase S33" evidence="1">
    <location>
        <begin position="43"/>
        <end position="297"/>
    </location>
</feature>
<dbReference type="EMBL" id="JBFNXR010000019">
    <property type="protein sequence ID" value="MEW9854145.1"/>
    <property type="molecule type" value="Genomic_DNA"/>
</dbReference>
<dbReference type="Gene3D" id="3.40.50.1820">
    <property type="entry name" value="alpha/beta hydrolase"/>
    <property type="match status" value="1"/>
</dbReference>